<gene>
    <name evidence="2" type="ORF">FHX34_106293</name>
</gene>
<sequence length="164" mass="18160">MSSFLHAVPTTFAATPPADYLDVIDLLLEQHDEIREMCAGVERSRGEERERRFAELAATVRVHERGERAVVHPATRAGSPAGNLLGLSRMLEEDAIERSVAGLQVLGARHPDFDRGFAALYHAILDHATREELDEFPLLRDLVPVQRLHVMAGELYDVQAAEAG</sequence>
<proteinExistence type="predicted"/>
<dbReference type="Proteomes" id="UP000320239">
    <property type="component" value="Unassembled WGS sequence"/>
</dbReference>
<comment type="caution">
    <text evidence="2">The sequence shown here is derived from an EMBL/GenBank/DDBJ whole genome shotgun (WGS) entry which is preliminary data.</text>
</comment>
<accession>A0A561VIX3</accession>
<dbReference type="RefSeq" id="WP_122978078.1">
    <property type="nucleotide sequence ID" value="NZ_BOMX01000141.1"/>
</dbReference>
<feature type="domain" description="Hemerythrin-like" evidence="1">
    <location>
        <begin position="23"/>
        <end position="139"/>
    </location>
</feature>
<name>A0A561VIX3_ACTTI</name>
<evidence type="ECO:0000259" key="1">
    <source>
        <dbReference type="Pfam" id="PF01814"/>
    </source>
</evidence>
<evidence type="ECO:0000313" key="2">
    <source>
        <dbReference type="EMBL" id="TWG11563.1"/>
    </source>
</evidence>
<reference evidence="2 3" key="1">
    <citation type="submission" date="2019-06" db="EMBL/GenBank/DDBJ databases">
        <title>Sequencing the genomes of 1000 actinobacteria strains.</title>
        <authorList>
            <person name="Klenk H.-P."/>
        </authorList>
    </citation>
    <scope>NUCLEOTIDE SEQUENCE [LARGE SCALE GENOMIC DNA]</scope>
    <source>
        <strain evidence="2 3">DSM 43866</strain>
    </source>
</reference>
<dbReference type="OrthoDB" id="3212362at2"/>
<dbReference type="AlphaFoldDB" id="A0A561VIX3"/>
<keyword evidence="3" id="KW-1185">Reference proteome</keyword>
<dbReference type="Pfam" id="PF01814">
    <property type="entry name" value="Hemerythrin"/>
    <property type="match status" value="1"/>
</dbReference>
<protein>
    <submittedName>
        <fullName evidence="2">Hemerythrin HHE cation binding domain-containing protein</fullName>
    </submittedName>
</protein>
<dbReference type="Gene3D" id="1.20.120.520">
    <property type="entry name" value="nmb1532 protein domain like"/>
    <property type="match status" value="1"/>
</dbReference>
<dbReference type="InterPro" id="IPR012312">
    <property type="entry name" value="Hemerythrin-like"/>
</dbReference>
<evidence type="ECO:0000313" key="3">
    <source>
        <dbReference type="Proteomes" id="UP000320239"/>
    </source>
</evidence>
<dbReference type="EMBL" id="VIWY01000006">
    <property type="protein sequence ID" value="TWG11563.1"/>
    <property type="molecule type" value="Genomic_DNA"/>
</dbReference>
<organism evidence="2 3">
    <name type="scientific">Actinoplanes teichomyceticus</name>
    <dbReference type="NCBI Taxonomy" id="1867"/>
    <lineage>
        <taxon>Bacteria</taxon>
        <taxon>Bacillati</taxon>
        <taxon>Actinomycetota</taxon>
        <taxon>Actinomycetes</taxon>
        <taxon>Micromonosporales</taxon>
        <taxon>Micromonosporaceae</taxon>
        <taxon>Actinoplanes</taxon>
    </lineage>
</organism>